<sequence length="60" mass="7123">MPNSADAFLADVVNDIVTRAEKYMAKNHYDRERHHILNAAPLLFLWPFIIQTINMTIYYR</sequence>
<gene>
    <name evidence="2" type="ORF">LSINAPIS_LOCUS2096</name>
</gene>
<evidence type="ECO:0000313" key="3">
    <source>
        <dbReference type="Proteomes" id="UP000324832"/>
    </source>
</evidence>
<keyword evidence="1" id="KW-0472">Membrane</keyword>
<keyword evidence="1" id="KW-0812">Transmembrane</keyword>
<organism evidence="2 3">
    <name type="scientific">Leptidea sinapis</name>
    <dbReference type="NCBI Taxonomy" id="189913"/>
    <lineage>
        <taxon>Eukaryota</taxon>
        <taxon>Metazoa</taxon>
        <taxon>Ecdysozoa</taxon>
        <taxon>Arthropoda</taxon>
        <taxon>Hexapoda</taxon>
        <taxon>Insecta</taxon>
        <taxon>Pterygota</taxon>
        <taxon>Neoptera</taxon>
        <taxon>Endopterygota</taxon>
        <taxon>Lepidoptera</taxon>
        <taxon>Glossata</taxon>
        <taxon>Ditrysia</taxon>
        <taxon>Papilionoidea</taxon>
        <taxon>Pieridae</taxon>
        <taxon>Dismorphiinae</taxon>
        <taxon>Leptidea</taxon>
    </lineage>
</organism>
<dbReference type="AlphaFoldDB" id="A0A5E4PUJ7"/>
<dbReference type="EMBL" id="FZQP02000397">
    <property type="protein sequence ID" value="VVC88823.1"/>
    <property type="molecule type" value="Genomic_DNA"/>
</dbReference>
<evidence type="ECO:0000256" key="1">
    <source>
        <dbReference type="SAM" id="Phobius"/>
    </source>
</evidence>
<accession>A0A5E4PUJ7</accession>
<reference evidence="2 3" key="1">
    <citation type="submission" date="2017-07" db="EMBL/GenBank/DDBJ databases">
        <authorList>
            <person name="Talla V."/>
            <person name="Backstrom N."/>
        </authorList>
    </citation>
    <scope>NUCLEOTIDE SEQUENCE [LARGE SCALE GENOMIC DNA]</scope>
</reference>
<protein>
    <submittedName>
        <fullName evidence="2">Uncharacterized protein</fullName>
    </submittedName>
</protein>
<evidence type="ECO:0000313" key="2">
    <source>
        <dbReference type="EMBL" id="VVC88823.1"/>
    </source>
</evidence>
<proteinExistence type="predicted"/>
<keyword evidence="3" id="KW-1185">Reference proteome</keyword>
<dbReference type="Proteomes" id="UP000324832">
    <property type="component" value="Unassembled WGS sequence"/>
</dbReference>
<feature type="transmembrane region" description="Helical" evidence="1">
    <location>
        <begin position="36"/>
        <end position="59"/>
    </location>
</feature>
<name>A0A5E4PUJ7_9NEOP</name>
<keyword evidence="1" id="KW-1133">Transmembrane helix</keyword>